<dbReference type="EMBL" id="VOBQ01000001">
    <property type="protein sequence ID" value="TWO73428.1"/>
    <property type="molecule type" value="Genomic_DNA"/>
</dbReference>
<dbReference type="Gene3D" id="1.10.10.60">
    <property type="entry name" value="Homeodomain-like"/>
    <property type="match status" value="1"/>
</dbReference>
<dbReference type="RefSeq" id="WP_145890010.1">
    <property type="nucleotide sequence ID" value="NZ_VOBQ01000001.1"/>
</dbReference>
<dbReference type="Proteomes" id="UP000318199">
    <property type="component" value="Unassembled WGS sequence"/>
</dbReference>
<evidence type="ECO:0000256" key="2">
    <source>
        <dbReference type="ARBA" id="ARBA00023125"/>
    </source>
</evidence>
<evidence type="ECO:0000259" key="5">
    <source>
        <dbReference type="PROSITE" id="PS50977"/>
    </source>
</evidence>
<protein>
    <submittedName>
        <fullName evidence="6">TetR/AcrR family transcriptional regulator</fullName>
    </submittedName>
</protein>
<dbReference type="Pfam" id="PF17932">
    <property type="entry name" value="TetR_C_24"/>
    <property type="match status" value="1"/>
</dbReference>
<dbReference type="PROSITE" id="PS50977">
    <property type="entry name" value="HTH_TETR_2"/>
    <property type="match status" value="1"/>
</dbReference>
<dbReference type="PANTHER" id="PTHR30055">
    <property type="entry name" value="HTH-TYPE TRANSCRIPTIONAL REGULATOR RUTR"/>
    <property type="match status" value="1"/>
</dbReference>
<dbReference type="InterPro" id="IPR001647">
    <property type="entry name" value="HTH_TetR"/>
</dbReference>
<dbReference type="FunFam" id="1.10.10.60:FF:000141">
    <property type="entry name" value="TetR family transcriptional regulator"/>
    <property type="match status" value="1"/>
</dbReference>
<dbReference type="PANTHER" id="PTHR30055:SF226">
    <property type="entry name" value="HTH-TYPE TRANSCRIPTIONAL REGULATOR PKSA"/>
    <property type="match status" value="1"/>
</dbReference>
<keyword evidence="7" id="KW-1185">Reference proteome</keyword>
<evidence type="ECO:0000313" key="7">
    <source>
        <dbReference type="Proteomes" id="UP000318199"/>
    </source>
</evidence>
<proteinExistence type="predicted"/>
<accession>A0A562ZYG3</accession>
<gene>
    <name evidence="6" type="ORF">FN976_00865</name>
</gene>
<evidence type="ECO:0000256" key="3">
    <source>
        <dbReference type="ARBA" id="ARBA00023163"/>
    </source>
</evidence>
<dbReference type="GO" id="GO:0000976">
    <property type="term" value="F:transcription cis-regulatory region binding"/>
    <property type="evidence" value="ECO:0007669"/>
    <property type="project" value="TreeGrafter"/>
</dbReference>
<keyword evidence="2 4" id="KW-0238">DNA-binding</keyword>
<dbReference type="InterPro" id="IPR041490">
    <property type="entry name" value="KstR2_TetR_C"/>
</dbReference>
<feature type="domain" description="HTH tetR-type" evidence="5">
    <location>
        <begin position="10"/>
        <end position="70"/>
    </location>
</feature>
<dbReference type="GO" id="GO:0003700">
    <property type="term" value="F:DNA-binding transcription factor activity"/>
    <property type="evidence" value="ECO:0007669"/>
    <property type="project" value="TreeGrafter"/>
</dbReference>
<sequence length="210" mass="23231">MGRGRSATYDDQRELILASAASLFAHRGYPGTSMNQVAEACGLSKATLYHYYKDKYALLVSIADSHVSRLQGIVREALSAETTPEDQMRVLIRRLVEEYAHAQNAHRVLTEDVKFLDPDDRKRVLDKEREVVNGFARVVATLRPDLKDAAMSKPLTMLLFGMINWMFTWMKPDGAVDYEAMAPVVADLFLGGLGAVQAPETAPTTIGDPA</sequence>
<dbReference type="Gene3D" id="1.10.357.10">
    <property type="entry name" value="Tetracycline Repressor, domain 2"/>
    <property type="match status" value="1"/>
</dbReference>
<name>A0A562ZYG3_9BURK</name>
<comment type="caution">
    <text evidence="6">The sequence shown here is derived from an EMBL/GenBank/DDBJ whole genome shotgun (WGS) entry which is preliminary data.</text>
</comment>
<evidence type="ECO:0000313" key="6">
    <source>
        <dbReference type="EMBL" id="TWO73428.1"/>
    </source>
</evidence>
<dbReference type="AlphaFoldDB" id="A0A562ZYG3"/>
<dbReference type="SUPFAM" id="SSF48498">
    <property type="entry name" value="Tetracyclin repressor-like, C-terminal domain"/>
    <property type="match status" value="1"/>
</dbReference>
<dbReference type="OrthoDB" id="5293556at2"/>
<keyword evidence="3" id="KW-0804">Transcription</keyword>
<feature type="DNA-binding region" description="H-T-H motif" evidence="4">
    <location>
        <begin position="33"/>
        <end position="52"/>
    </location>
</feature>
<evidence type="ECO:0000256" key="1">
    <source>
        <dbReference type="ARBA" id="ARBA00023015"/>
    </source>
</evidence>
<dbReference type="InterPro" id="IPR050109">
    <property type="entry name" value="HTH-type_TetR-like_transc_reg"/>
</dbReference>
<dbReference type="PRINTS" id="PR00455">
    <property type="entry name" value="HTHTETR"/>
</dbReference>
<dbReference type="InterPro" id="IPR009057">
    <property type="entry name" value="Homeodomain-like_sf"/>
</dbReference>
<keyword evidence="1" id="KW-0805">Transcription regulation</keyword>
<dbReference type="SUPFAM" id="SSF46689">
    <property type="entry name" value="Homeodomain-like"/>
    <property type="match status" value="1"/>
</dbReference>
<dbReference type="InterPro" id="IPR036271">
    <property type="entry name" value="Tet_transcr_reg_TetR-rel_C_sf"/>
</dbReference>
<reference evidence="6 7" key="1">
    <citation type="submission" date="2019-07" db="EMBL/GenBank/DDBJ databases">
        <title>Caenimonas sedimenti sp. nov., isolated from activated sludge.</title>
        <authorList>
            <person name="Xu J."/>
        </authorList>
    </citation>
    <scope>NUCLEOTIDE SEQUENCE [LARGE SCALE GENOMIC DNA]</scope>
    <source>
        <strain evidence="6 7">HX-9-20</strain>
    </source>
</reference>
<evidence type="ECO:0000256" key="4">
    <source>
        <dbReference type="PROSITE-ProRule" id="PRU00335"/>
    </source>
</evidence>
<organism evidence="6 7">
    <name type="scientific">Caenimonas sedimenti</name>
    <dbReference type="NCBI Taxonomy" id="2596921"/>
    <lineage>
        <taxon>Bacteria</taxon>
        <taxon>Pseudomonadati</taxon>
        <taxon>Pseudomonadota</taxon>
        <taxon>Betaproteobacteria</taxon>
        <taxon>Burkholderiales</taxon>
        <taxon>Comamonadaceae</taxon>
        <taxon>Caenimonas</taxon>
    </lineage>
</organism>
<dbReference type="Pfam" id="PF00440">
    <property type="entry name" value="TetR_N"/>
    <property type="match status" value="1"/>
</dbReference>